<dbReference type="AlphaFoldDB" id="A0AAV3QGA9"/>
<gene>
    <name evidence="1" type="ORF">LIER_39388</name>
</gene>
<accession>A0AAV3QGA9</accession>
<comment type="caution">
    <text evidence="1">The sequence shown here is derived from an EMBL/GenBank/DDBJ whole genome shotgun (WGS) entry which is preliminary data.</text>
</comment>
<keyword evidence="2" id="KW-1185">Reference proteome</keyword>
<name>A0AAV3QGA9_LITER</name>
<evidence type="ECO:0000313" key="1">
    <source>
        <dbReference type="EMBL" id="GAA0162301.1"/>
    </source>
</evidence>
<organism evidence="1 2">
    <name type="scientific">Lithospermum erythrorhizon</name>
    <name type="common">Purple gromwell</name>
    <name type="synonym">Lithospermum officinale var. erythrorhizon</name>
    <dbReference type="NCBI Taxonomy" id="34254"/>
    <lineage>
        <taxon>Eukaryota</taxon>
        <taxon>Viridiplantae</taxon>
        <taxon>Streptophyta</taxon>
        <taxon>Embryophyta</taxon>
        <taxon>Tracheophyta</taxon>
        <taxon>Spermatophyta</taxon>
        <taxon>Magnoliopsida</taxon>
        <taxon>eudicotyledons</taxon>
        <taxon>Gunneridae</taxon>
        <taxon>Pentapetalae</taxon>
        <taxon>asterids</taxon>
        <taxon>lamiids</taxon>
        <taxon>Boraginales</taxon>
        <taxon>Boraginaceae</taxon>
        <taxon>Boraginoideae</taxon>
        <taxon>Lithospermeae</taxon>
        <taxon>Lithospermum</taxon>
    </lineage>
</organism>
<dbReference type="EMBL" id="BAABME010021075">
    <property type="protein sequence ID" value="GAA0162301.1"/>
    <property type="molecule type" value="Genomic_DNA"/>
</dbReference>
<protein>
    <submittedName>
        <fullName evidence="1">Uncharacterized protein</fullName>
    </submittedName>
</protein>
<dbReference type="Proteomes" id="UP001454036">
    <property type="component" value="Unassembled WGS sequence"/>
</dbReference>
<evidence type="ECO:0000313" key="2">
    <source>
        <dbReference type="Proteomes" id="UP001454036"/>
    </source>
</evidence>
<reference evidence="1 2" key="1">
    <citation type="submission" date="2024-01" db="EMBL/GenBank/DDBJ databases">
        <title>The complete chloroplast genome sequence of Lithospermum erythrorhizon: insights into the phylogenetic relationship among Boraginaceae species and the maternal lineages of purple gromwells.</title>
        <authorList>
            <person name="Okada T."/>
            <person name="Watanabe K."/>
        </authorList>
    </citation>
    <scope>NUCLEOTIDE SEQUENCE [LARGE SCALE GENOMIC DNA]</scope>
</reference>
<proteinExistence type="predicted"/>
<sequence>MLGLEIEVEMRLVQLKVHGDSQQIINQFLRDYEVRNPELLNNEVNSLANLASALAVHEKEIWIQYVKIGSYHLCLK</sequence>